<comment type="caution">
    <text evidence="1">The sequence shown here is derived from an EMBL/GenBank/DDBJ whole genome shotgun (WGS) entry which is preliminary data.</text>
</comment>
<accession>A0A1B6NW33</accession>
<sequence length="30" mass="3225">ILIALFALKGPTINDSLENCPRQVVGNTAR</sequence>
<evidence type="ECO:0000313" key="1">
    <source>
        <dbReference type="EMBL" id="KTF06967.1"/>
    </source>
</evidence>
<gene>
    <name evidence="1" type="ORF">MGSAQ_001536</name>
</gene>
<dbReference type="EMBL" id="AYSL01000833">
    <property type="protein sequence ID" value="KTF06967.1"/>
    <property type="molecule type" value="Genomic_DNA"/>
</dbReference>
<name>A0A1B6NW33_9ZZZZ</name>
<reference evidence="1" key="1">
    <citation type="submission" date="2013-11" db="EMBL/GenBank/DDBJ databases">
        <title>Microbial diversity, functional groups and degradation webs in Northern and Southern Mediterranean and Red Sea marine crude oil polluted sites.</title>
        <authorList>
            <person name="Daffonchio D."/>
            <person name="Mapelli F."/>
            <person name="Ferrer M."/>
            <person name="Richter M."/>
            <person name="Cherif A."/>
            <person name="Malkawi H.I."/>
            <person name="Yakimov M.M."/>
            <person name="Abdel-Fattah Y.R."/>
            <person name="Blaghen M."/>
            <person name="Golyshin P.N."/>
            <person name="Kalogerakis N."/>
            <person name="Boon N."/>
            <person name="Magagnini M."/>
            <person name="Fava F."/>
        </authorList>
    </citation>
    <scope>NUCLEOTIDE SEQUENCE</scope>
</reference>
<proteinExistence type="predicted"/>
<feature type="non-terminal residue" evidence="1">
    <location>
        <position position="1"/>
    </location>
</feature>
<protein>
    <submittedName>
        <fullName evidence="1">Uncharacterized protein</fullName>
    </submittedName>
</protein>
<organism evidence="1">
    <name type="scientific">marine sediment metagenome</name>
    <dbReference type="NCBI Taxonomy" id="412755"/>
    <lineage>
        <taxon>unclassified sequences</taxon>
        <taxon>metagenomes</taxon>
        <taxon>ecological metagenomes</taxon>
    </lineage>
</organism>
<dbReference type="AlphaFoldDB" id="A0A1B6NW33"/>